<comment type="caution">
    <text evidence="1">The sequence shown here is derived from an EMBL/GenBank/DDBJ whole genome shotgun (WGS) entry which is preliminary data.</text>
</comment>
<evidence type="ECO:0000313" key="1">
    <source>
        <dbReference type="EMBL" id="MDQ0412713.1"/>
    </source>
</evidence>
<dbReference type="EMBL" id="JAUSUN010000004">
    <property type="protein sequence ID" value="MDQ0412713.1"/>
    <property type="molecule type" value="Genomic_DNA"/>
</dbReference>
<proteinExistence type="predicted"/>
<protein>
    <submittedName>
        <fullName evidence="1">SPP1 family phage portal protein</fullName>
    </submittedName>
</protein>
<gene>
    <name evidence="1" type="ORF">J2S25_000893</name>
</gene>
<keyword evidence="2" id="KW-1185">Reference proteome</keyword>
<sequence length="481" mass="56316">MVLSHLFGQADYEKFNEIIDNLPEGLITDEEVLELELQSWMKSEVRKLMILGEEYYKNKTDIRTTKKVDLDWKSNNKLEHDFVKKLVNQKVGYLLSKQPTISTEKDTYAKLLEEEVFNRNNLKTIKNLGKESINKGIAFLYVHYDENGEFRIRKLKSERILPFWADDEHTEVQAFLYFYDEVRYINKLKKTVTLVEYHHPYGITHFILDGGKLVLNVEKEEQTYHAKIGEQELLWERIPLIPFKYNEEEQPLIDSIKSLVDNYNLQASTNADLLADIPHFIYKLVGYEGESLAEFMENLRTFRAIKFGEGGDLDKLQATPQTEAAEKEIDRDRKSIYEFGRGVDTTDDDLGNASGVALRYRYSDLDMDCNILESEFQSSLEHLIWFVDQHFILTGRGDFTNDSVDIIFNRDIIINESEVIEDCSNSVGILDDKTIRENHPWYTRDVEQRLKEQEASMQQKTNEQLKQEYNAAFNKDVNNNE</sequence>
<dbReference type="Pfam" id="PF05133">
    <property type="entry name" value="SPP1_portal"/>
    <property type="match status" value="1"/>
</dbReference>
<name>A0ABU0FS20_9BACI</name>
<dbReference type="NCBIfam" id="TIGR01538">
    <property type="entry name" value="portal_SPP1"/>
    <property type="match status" value="1"/>
</dbReference>
<reference evidence="1 2" key="1">
    <citation type="submission" date="2023-07" db="EMBL/GenBank/DDBJ databases">
        <title>Genomic Encyclopedia of Type Strains, Phase IV (KMG-IV): sequencing the most valuable type-strain genomes for metagenomic binning, comparative biology and taxonomic classification.</title>
        <authorList>
            <person name="Goeker M."/>
        </authorList>
    </citation>
    <scope>NUCLEOTIDE SEQUENCE [LARGE SCALE GENOMIC DNA]</scope>
    <source>
        <strain evidence="1 2">DSM 19598</strain>
    </source>
</reference>
<dbReference type="RefSeq" id="WP_307191302.1">
    <property type="nucleotide sequence ID" value="NZ_JAUSUN010000004.1"/>
</dbReference>
<accession>A0ABU0FS20</accession>
<dbReference type="Proteomes" id="UP001242313">
    <property type="component" value="Unassembled WGS sequence"/>
</dbReference>
<evidence type="ECO:0000313" key="2">
    <source>
        <dbReference type="Proteomes" id="UP001242313"/>
    </source>
</evidence>
<dbReference type="InterPro" id="IPR021145">
    <property type="entry name" value="Portal_protein_SPP1_Gp6-like"/>
</dbReference>
<dbReference type="InterPro" id="IPR006428">
    <property type="entry name" value="Portal_SPP1-type"/>
</dbReference>
<organism evidence="1 2">
    <name type="scientific">Mesobacillus stamsii</name>
    <dbReference type="NCBI Taxonomy" id="225347"/>
    <lineage>
        <taxon>Bacteria</taxon>
        <taxon>Bacillati</taxon>
        <taxon>Bacillota</taxon>
        <taxon>Bacilli</taxon>
        <taxon>Bacillales</taxon>
        <taxon>Bacillaceae</taxon>
        <taxon>Mesobacillus</taxon>
    </lineage>
</organism>